<dbReference type="EMBL" id="JACMSC010000007">
    <property type="protein sequence ID" value="KAG6515619.1"/>
    <property type="molecule type" value="Genomic_DNA"/>
</dbReference>
<keyword evidence="5" id="KW-1185">Reference proteome</keyword>
<keyword evidence="1" id="KW-1133">Transmembrane helix</keyword>
<dbReference type="Pfam" id="PF24057">
    <property type="entry name" value="DUF7358"/>
    <property type="match status" value="1"/>
</dbReference>
<keyword evidence="1" id="KW-0812">Transmembrane</keyword>
<evidence type="ECO:0000256" key="1">
    <source>
        <dbReference type="SAM" id="Phobius"/>
    </source>
</evidence>
<evidence type="ECO:0000259" key="2">
    <source>
        <dbReference type="Pfam" id="PF01764"/>
    </source>
</evidence>
<accession>A0A8J5HD92</accession>
<feature type="domain" description="DUF7358" evidence="3">
    <location>
        <begin position="16"/>
        <end position="262"/>
    </location>
</feature>
<evidence type="ECO:0008006" key="6">
    <source>
        <dbReference type="Google" id="ProtNLM"/>
    </source>
</evidence>
<gene>
    <name evidence="4" type="ORF">ZIOFF_026048</name>
</gene>
<dbReference type="PANTHER" id="PTHR47030">
    <property type="entry name" value="LIPASE CLASS 3 FAMILY PROTEIN"/>
    <property type="match status" value="1"/>
</dbReference>
<feature type="transmembrane region" description="Helical" evidence="1">
    <location>
        <begin position="53"/>
        <end position="71"/>
    </location>
</feature>
<comment type="caution">
    <text evidence="4">The sequence shown here is derived from an EMBL/GenBank/DDBJ whole genome shotgun (WGS) entry which is preliminary data.</text>
</comment>
<feature type="transmembrane region" description="Helical" evidence="1">
    <location>
        <begin position="109"/>
        <end position="134"/>
    </location>
</feature>
<keyword evidence="1" id="KW-0472">Membrane</keyword>
<sequence>MEDLEVERRSLLSNLRILRFSSVVLGLCNVAIILTAGVLVGSLHPGCSGADRLALAIISLVAVVRIVYMVAAGKAQQDTAESIVRNVLEGPVDVDSLIRYERRMRYKKWLWWTRFGMLVTALQFLVALFLLCVFAKDFSTGTNANNNCLSGNMDGNVLAMLGLGIKRMHGLKDTAWKKILFISFLILVWLVVIIQCSTGSDVLKWRSFYATHDAAWKAHYREVFDHGIREVLCCLGRAKYLSVLEEDEVYSVARLLGDLVAYRASGTGHLELLAGLALLQKHKPASLPPTNFVEAPDVHLHEAAALHQFAEASYTGPLLDFGRNPILFPCAWLHRQGVLCPWARTRRPKLEGDNWWRGHAAAFLKYVSMPPEALRRGRVNQTKCEAAYFVIVIHNLKSIVISVRGTETPEDLLTDGLCRNCTLSTDDLDGIINSDQLPENIKESVLSSFPHYGHSGIVECARELFMQIDGQPHEKVLMSGGIWGADKELCNLDWDVGLAVAWWDGANWKFCTSGCGLQRNDNNGSSAKEVSVTSEAAAKKVTHRRSVLRRLCLDVASLVPGVHVTLHNNYDLPSKQAGFLASLVGVGCECYGYKIRIVGHSLGGSVAAVLGLRLFARYPNLHVYSYGPLPCVDSVVAEACSKFVTCIVYNDEFSARLSVNSILRLRAAAIGAISTDSLTNSGMIPKIVSRILPLKRLHDDEKEGIAPAPVPGEGTIAVIDSKPKKNHLKYTIKGSVFLCSQAVSCVVDMPMPNHGPRSHFINGNKTSPRTSQINGAPTEELELIVTGNSHTDQQLYHDGTYIFDESSSEFPREGNHSHLSAEVPFENPENLFHCGDRSSSFMGDQVSCVQNMEEKYVEVYIPGLVIHIIRIRKNTSPMWKSWITTDAEYDYKAFLANRESFKDIVVSPYMFLDHLPWRHATVLLVSVMLCHYAIQKALETCKYNSQDANDLSNEENEV</sequence>
<organism evidence="4 5">
    <name type="scientific">Zingiber officinale</name>
    <name type="common">Ginger</name>
    <name type="synonym">Amomum zingiber</name>
    <dbReference type="NCBI Taxonomy" id="94328"/>
    <lineage>
        <taxon>Eukaryota</taxon>
        <taxon>Viridiplantae</taxon>
        <taxon>Streptophyta</taxon>
        <taxon>Embryophyta</taxon>
        <taxon>Tracheophyta</taxon>
        <taxon>Spermatophyta</taxon>
        <taxon>Magnoliopsida</taxon>
        <taxon>Liliopsida</taxon>
        <taxon>Zingiberales</taxon>
        <taxon>Zingiberaceae</taxon>
        <taxon>Zingiber</taxon>
    </lineage>
</organism>
<dbReference type="InterPro" id="IPR055782">
    <property type="entry name" value="DUF7358"/>
</dbReference>
<evidence type="ECO:0000313" key="5">
    <source>
        <dbReference type="Proteomes" id="UP000734854"/>
    </source>
</evidence>
<evidence type="ECO:0000313" key="4">
    <source>
        <dbReference type="EMBL" id="KAG6515619.1"/>
    </source>
</evidence>
<feature type="domain" description="Fungal lipase-type" evidence="2">
    <location>
        <begin position="580"/>
        <end position="653"/>
    </location>
</feature>
<dbReference type="Pfam" id="PF01764">
    <property type="entry name" value="Lipase_3"/>
    <property type="match status" value="1"/>
</dbReference>
<dbReference type="InterPro" id="IPR029058">
    <property type="entry name" value="AB_hydrolase_fold"/>
</dbReference>
<dbReference type="GO" id="GO:0006629">
    <property type="term" value="P:lipid metabolic process"/>
    <property type="evidence" value="ECO:0007669"/>
    <property type="project" value="InterPro"/>
</dbReference>
<name>A0A8J5HD92_ZINOF</name>
<feature type="transmembrane region" description="Helical" evidence="1">
    <location>
        <begin position="175"/>
        <end position="194"/>
    </location>
</feature>
<protein>
    <recommendedName>
        <fullName evidence="6">Fungal lipase-like domain-containing protein</fullName>
    </recommendedName>
</protein>
<dbReference type="PANTHER" id="PTHR47030:SF4">
    <property type="entry name" value="FUNGAL LIPASE-LIKE DOMAIN-CONTAINING PROTEIN"/>
    <property type="match status" value="1"/>
</dbReference>
<dbReference type="Gene3D" id="3.40.50.1820">
    <property type="entry name" value="alpha/beta hydrolase"/>
    <property type="match status" value="2"/>
</dbReference>
<dbReference type="SUPFAM" id="SSF53474">
    <property type="entry name" value="alpha/beta-Hydrolases"/>
    <property type="match status" value="1"/>
</dbReference>
<dbReference type="InterPro" id="IPR002921">
    <property type="entry name" value="Fungal_lipase-type"/>
</dbReference>
<feature type="transmembrane region" description="Helical" evidence="1">
    <location>
        <begin position="20"/>
        <end position="41"/>
    </location>
</feature>
<dbReference type="AlphaFoldDB" id="A0A8J5HD92"/>
<reference evidence="4 5" key="1">
    <citation type="submission" date="2020-08" db="EMBL/GenBank/DDBJ databases">
        <title>Plant Genome Project.</title>
        <authorList>
            <person name="Zhang R.-G."/>
        </authorList>
    </citation>
    <scope>NUCLEOTIDE SEQUENCE [LARGE SCALE GENOMIC DNA]</scope>
    <source>
        <tissue evidence="4">Rhizome</tissue>
    </source>
</reference>
<proteinExistence type="predicted"/>
<dbReference type="Proteomes" id="UP000734854">
    <property type="component" value="Unassembled WGS sequence"/>
</dbReference>
<evidence type="ECO:0000259" key="3">
    <source>
        <dbReference type="Pfam" id="PF24057"/>
    </source>
</evidence>